<dbReference type="InterPro" id="IPR003604">
    <property type="entry name" value="Matrin/U1-like-C_Znf_C2H2"/>
</dbReference>
<feature type="region of interest" description="Disordered" evidence="1">
    <location>
        <begin position="650"/>
        <end position="762"/>
    </location>
</feature>
<dbReference type="AlphaFoldDB" id="A0AAD8W2Z2"/>
<dbReference type="InterPro" id="IPR036236">
    <property type="entry name" value="Znf_C2H2_sf"/>
</dbReference>
<dbReference type="Proteomes" id="UP001231189">
    <property type="component" value="Unassembled WGS sequence"/>
</dbReference>
<evidence type="ECO:0000313" key="3">
    <source>
        <dbReference type="EMBL" id="KAK1630948.1"/>
    </source>
</evidence>
<gene>
    <name evidence="3" type="ORF">QYE76_005263</name>
</gene>
<feature type="compositionally biased region" description="Basic and acidic residues" evidence="1">
    <location>
        <begin position="510"/>
        <end position="533"/>
    </location>
</feature>
<dbReference type="Gene3D" id="3.30.160.60">
    <property type="entry name" value="Classic Zinc Finger"/>
    <property type="match status" value="2"/>
</dbReference>
<feature type="region of interest" description="Disordered" evidence="1">
    <location>
        <begin position="424"/>
        <end position="460"/>
    </location>
</feature>
<reference evidence="3" key="1">
    <citation type="submission" date="2023-07" db="EMBL/GenBank/DDBJ databases">
        <title>A chromosome-level genome assembly of Lolium multiflorum.</title>
        <authorList>
            <person name="Chen Y."/>
            <person name="Copetti D."/>
            <person name="Kolliker R."/>
            <person name="Studer B."/>
        </authorList>
    </citation>
    <scope>NUCLEOTIDE SEQUENCE</scope>
    <source>
        <strain evidence="3">02402/16</strain>
        <tissue evidence="3">Leaf</tissue>
    </source>
</reference>
<protein>
    <recommendedName>
        <fullName evidence="2">C2H2-type domain-containing protein</fullName>
    </recommendedName>
</protein>
<dbReference type="GO" id="GO:0008270">
    <property type="term" value="F:zinc ion binding"/>
    <property type="evidence" value="ECO:0007669"/>
    <property type="project" value="InterPro"/>
</dbReference>
<dbReference type="SUPFAM" id="SSF57667">
    <property type="entry name" value="beta-beta-alpha zinc fingers"/>
    <property type="match status" value="2"/>
</dbReference>
<feature type="region of interest" description="Disordered" evidence="1">
    <location>
        <begin position="866"/>
        <end position="895"/>
    </location>
</feature>
<dbReference type="Pfam" id="PF12874">
    <property type="entry name" value="zf-met"/>
    <property type="match status" value="1"/>
</dbReference>
<keyword evidence="4" id="KW-1185">Reference proteome</keyword>
<comment type="caution">
    <text evidence="3">The sequence shown here is derived from an EMBL/GenBank/DDBJ whole genome shotgun (WGS) entry which is preliminary data.</text>
</comment>
<feature type="domain" description="C2H2-type" evidence="2">
    <location>
        <begin position="820"/>
        <end position="842"/>
    </location>
</feature>
<proteinExistence type="predicted"/>
<feature type="compositionally biased region" description="Basic and acidic residues" evidence="1">
    <location>
        <begin position="714"/>
        <end position="735"/>
    </location>
</feature>
<dbReference type="PANTHER" id="PTHR47487">
    <property type="entry name" value="OS06G0651300 PROTEIN-RELATED"/>
    <property type="match status" value="1"/>
</dbReference>
<dbReference type="PANTHER" id="PTHR47487:SF11">
    <property type="entry name" value="OS09G0421800 PROTEIN"/>
    <property type="match status" value="1"/>
</dbReference>
<organism evidence="3 4">
    <name type="scientific">Lolium multiflorum</name>
    <name type="common">Italian ryegrass</name>
    <name type="synonym">Lolium perenne subsp. multiflorum</name>
    <dbReference type="NCBI Taxonomy" id="4521"/>
    <lineage>
        <taxon>Eukaryota</taxon>
        <taxon>Viridiplantae</taxon>
        <taxon>Streptophyta</taxon>
        <taxon>Embryophyta</taxon>
        <taxon>Tracheophyta</taxon>
        <taxon>Spermatophyta</taxon>
        <taxon>Magnoliopsida</taxon>
        <taxon>Liliopsida</taxon>
        <taxon>Poales</taxon>
        <taxon>Poaceae</taxon>
        <taxon>BOP clade</taxon>
        <taxon>Pooideae</taxon>
        <taxon>Poodae</taxon>
        <taxon>Poeae</taxon>
        <taxon>Poeae Chloroplast Group 2 (Poeae type)</taxon>
        <taxon>Loliodinae</taxon>
        <taxon>Loliinae</taxon>
        <taxon>Lolium</taxon>
    </lineage>
</organism>
<dbReference type="EMBL" id="JAUUTY010000005">
    <property type="protein sequence ID" value="KAK1630948.1"/>
    <property type="molecule type" value="Genomic_DNA"/>
</dbReference>
<dbReference type="SMART" id="SM00451">
    <property type="entry name" value="ZnF_U1"/>
    <property type="match status" value="2"/>
</dbReference>
<dbReference type="PROSITE" id="PS00028">
    <property type="entry name" value="ZINC_FINGER_C2H2_1"/>
    <property type="match status" value="1"/>
</dbReference>
<evidence type="ECO:0000256" key="1">
    <source>
        <dbReference type="SAM" id="MobiDB-lite"/>
    </source>
</evidence>
<dbReference type="GO" id="GO:0003676">
    <property type="term" value="F:nucleic acid binding"/>
    <property type="evidence" value="ECO:0007669"/>
    <property type="project" value="InterPro"/>
</dbReference>
<evidence type="ECO:0000259" key="2">
    <source>
        <dbReference type="PROSITE" id="PS00028"/>
    </source>
</evidence>
<accession>A0AAD8W2Z2</accession>
<feature type="region of interest" description="Disordered" evidence="1">
    <location>
        <begin position="510"/>
        <end position="551"/>
    </location>
</feature>
<name>A0AAD8W2Z2_LOLMU</name>
<sequence length="936" mass="106251">MAALVFRRGELLREFHRERIRLDMILCDLAETERAMTACFAMPAAGWGAWVDRSSMHQSEETLYRNPWSSEETSWWCGNPSEPVIPFYPHVERSPSPVLQQRLVDDAEQQECGSSSRALAVAPSSCPDVEQRWSLRKEPAVEALVQAAINVVANPTETALFSQKVTPESRAAVNQEQEQQLKDGHGVQLTESGIQRREQPKCLTTGEEHEAEAKDIHAMQFMESELHRIEHPMHPAIGHEREEEVKDNHAMQLMECEVQRNGPLNHAAIVHERETKGNTSHAVQVMESKLQKSEQVKRGAVGRENKAEVKDNHEVLMESEIQRPEQPNRAAIGQGRETKGNTSHAVQVMESKFQKGEQVKRGAVGQENKAEMKDNHEVLMESEIQIPELPNRAAIGQGCETKGNTSHAVQVMESKFQKSEQVKRGTVGQENKAEVKDNQEVLESEIQRTEQPNRAAIGHGRETKANASHAVQVMENKFQKSEQVKRGAIGQERKAEVKDNHEVLMKSEIQRIEQPKHEASGQEHGEEENDRHAAQPMEESGIQSSEQPKPAERTINERIGEPRQLSHRYALAAKEKSPPNEQKRQVFDDRKTQITTCGVKRKPIMRINRYRPHEQSNCALGMNLTCDEDLTQHQAGELHRSNFEVLQSRQGAAGLTAKSTPESSHRPRLHPISNNDMESEQPKRSALGQEHEAEAKNSHTVQLMENKIQRRQKTREALGEEHKAEEKDSHAEQLMKESGIQNREQQKPAEPTFRDDTDEHMQSPHVLPVKEKSPSNEHKIVAFNETRTQITPSVLKRPIFKPTMITPPAKRHKPLDDWSCTLCQANLTCEEDLTQHKEGELHRSKLAALRARHEASGFDLRNHLRGRSHQESTQALNTEEGGKCAIDRRGEDPKNKFMGNRRFPFCKLCKVECTSQKVMESHLVGKKHRENLLARH</sequence>
<evidence type="ECO:0000313" key="4">
    <source>
        <dbReference type="Proteomes" id="UP001231189"/>
    </source>
</evidence>
<feature type="compositionally biased region" description="Basic and acidic residues" evidence="1">
    <location>
        <begin position="880"/>
        <end position="895"/>
    </location>
</feature>
<dbReference type="InterPro" id="IPR013087">
    <property type="entry name" value="Znf_C2H2_type"/>
</dbReference>
<feature type="compositionally biased region" description="Basic and acidic residues" evidence="1">
    <location>
        <begin position="744"/>
        <end position="762"/>
    </location>
</feature>